<dbReference type="EMBL" id="ACYG01000030">
    <property type="protein sequence ID" value="EEV16654.1"/>
    <property type="molecule type" value="Genomic_DNA"/>
</dbReference>
<sequence>MNSDFIKFYGSANCPLHTKSADKKRRFYIFKFELQDG</sequence>
<keyword evidence="2" id="KW-1185">Reference proteome</keyword>
<protein>
    <submittedName>
        <fullName evidence="1">Uncharacterized protein</fullName>
    </submittedName>
</protein>
<gene>
    <name evidence="1" type="ORF">CAMGR0001_0267</name>
</gene>
<proteinExistence type="predicted"/>
<accession>C8PKP5</accession>
<dbReference type="AlphaFoldDB" id="C8PKP5"/>
<comment type="caution">
    <text evidence="1">The sequence shown here is derived from an EMBL/GenBank/DDBJ whole genome shotgun (WGS) entry which is preliminary data.</text>
</comment>
<evidence type="ECO:0000313" key="2">
    <source>
        <dbReference type="Proteomes" id="UP000005709"/>
    </source>
</evidence>
<evidence type="ECO:0000313" key="1">
    <source>
        <dbReference type="EMBL" id="EEV16654.1"/>
    </source>
</evidence>
<dbReference type="Proteomes" id="UP000005709">
    <property type="component" value="Unassembled WGS sequence"/>
</dbReference>
<reference evidence="1 2" key="1">
    <citation type="submission" date="2009-07" db="EMBL/GenBank/DDBJ databases">
        <authorList>
            <person name="Madupu R."/>
            <person name="Sebastian Y."/>
            <person name="Durkin A.S."/>
            <person name="Torralba M."/>
            <person name="Methe B."/>
            <person name="Sutton G.G."/>
            <person name="Strausberg R.L."/>
            <person name="Nelson K.E."/>
        </authorList>
    </citation>
    <scope>NUCLEOTIDE SEQUENCE [LARGE SCALE GENOMIC DNA]</scope>
    <source>
        <strain evidence="1 2">RM3268</strain>
    </source>
</reference>
<name>C8PKP5_9BACT</name>
<organism evidence="1 2">
    <name type="scientific">Campylobacter gracilis RM3268</name>
    <dbReference type="NCBI Taxonomy" id="553220"/>
    <lineage>
        <taxon>Bacteria</taxon>
        <taxon>Pseudomonadati</taxon>
        <taxon>Campylobacterota</taxon>
        <taxon>Epsilonproteobacteria</taxon>
        <taxon>Campylobacterales</taxon>
        <taxon>Campylobacteraceae</taxon>
        <taxon>Campylobacter</taxon>
    </lineage>
</organism>